<keyword evidence="8" id="KW-0902">Two-component regulatory system</keyword>
<dbReference type="PANTHER" id="PTHR24421:SF10">
    <property type="entry name" value="NITRATE_NITRITE SENSOR PROTEIN NARQ"/>
    <property type="match status" value="1"/>
</dbReference>
<evidence type="ECO:0000256" key="5">
    <source>
        <dbReference type="ARBA" id="ARBA00022741"/>
    </source>
</evidence>
<dbReference type="RefSeq" id="WP_185001887.1">
    <property type="nucleotide sequence ID" value="NZ_BAAAUI010000021.1"/>
</dbReference>
<dbReference type="InterPro" id="IPR029016">
    <property type="entry name" value="GAF-like_dom_sf"/>
</dbReference>
<dbReference type="SUPFAM" id="SSF55874">
    <property type="entry name" value="ATPase domain of HSP90 chaperone/DNA topoisomerase II/histidine kinase"/>
    <property type="match status" value="1"/>
</dbReference>
<evidence type="ECO:0000313" key="11">
    <source>
        <dbReference type="EMBL" id="MBB4676004.1"/>
    </source>
</evidence>
<dbReference type="Gene3D" id="3.30.450.40">
    <property type="match status" value="1"/>
</dbReference>
<dbReference type="Pfam" id="PF02518">
    <property type="entry name" value="HATPase_c"/>
    <property type="match status" value="1"/>
</dbReference>
<dbReference type="InterPro" id="IPR011712">
    <property type="entry name" value="Sig_transdc_His_kin_sub3_dim/P"/>
</dbReference>
<dbReference type="InterPro" id="IPR036890">
    <property type="entry name" value="HATPase_C_sf"/>
</dbReference>
<dbReference type="PANTHER" id="PTHR24421">
    <property type="entry name" value="NITRATE/NITRITE SENSOR PROTEIN NARX-RELATED"/>
    <property type="match status" value="1"/>
</dbReference>
<dbReference type="SUPFAM" id="SSF55781">
    <property type="entry name" value="GAF domain-like"/>
    <property type="match status" value="1"/>
</dbReference>
<comment type="catalytic activity">
    <reaction evidence="1">
        <text>ATP + protein L-histidine = ADP + protein N-phospho-L-histidine.</text>
        <dbReference type="EC" id="2.7.13.3"/>
    </reaction>
</comment>
<evidence type="ECO:0000259" key="10">
    <source>
        <dbReference type="SMART" id="SM00387"/>
    </source>
</evidence>
<keyword evidence="3" id="KW-0597">Phosphoprotein</keyword>
<feature type="transmembrane region" description="Helical" evidence="9">
    <location>
        <begin position="333"/>
        <end position="354"/>
    </location>
</feature>
<dbReference type="EC" id="2.7.13.3" evidence="2"/>
<evidence type="ECO:0000313" key="12">
    <source>
        <dbReference type="Proteomes" id="UP000533598"/>
    </source>
</evidence>
<dbReference type="GO" id="GO:0000155">
    <property type="term" value="F:phosphorelay sensor kinase activity"/>
    <property type="evidence" value="ECO:0007669"/>
    <property type="project" value="InterPro"/>
</dbReference>
<feature type="transmembrane region" description="Helical" evidence="9">
    <location>
        <begin position="130"/>
        <end position="153"/>
    </location>
</feature>
<dbReference type="GO" id="GO:0046983">
    <property type="term" value="F:protein dimerization activity"/>
    <property type="evidence" value="ECO:0007669"/>
    <property type="project" value="InterPro"/>
</dbReference>
<reference evidence="11 12" key="1">
    <citation type="submission" date="2020-08" db="EMBL/GenBank/DDBJ databases">
        <title>Sequencing the genomes of 1000 actinobacteria strains.</title>
        <authorList>
            <person name="Klenk H.-P."/>
        </authorList>
    </citation>
    <scope>NUCLEOTIDE SEQUENCE [LARGE SCALE GENOMIC DNA]</scope>
    <source>
        <strain evidence="11 12">DSM 44230</strain>
    </source>
</reference>
<evidence type="ECO:0000256" key="9">
    <source>
        <dbReference type="SAM" id="Phobius"/>
    </source>
</evidence>
<dbReference type="GO" id="GO:0016020">
    <property type="term" value="C:membrane"/>
    <property type="evidence" value="ECO:0007669"/>
    <property type="project" value="InterPro"/>
</dbReference>
<feature type="transmembrane region" description="Helical" evidence="9">
    <location>
        <begin position="232"/>
        <end position="256"/>
    </location>
</feature>
<keyword evidence="4" id="KW-0808">Transferase</keyword>
<evidence type="ECO:0000256" key="6">
    <source>
        <dbReference type="ARBA" id="ARBA00022777"/>
    </source>
</evidence>
<evidence type="ECO:0000256" key="3">
    <source>
        <dbReference type="ARBA" id="ARBA00022553"/>
    </source>
</evidence>
<evidence type="ECO:0000256" key="4">
    <source>
        <dbReference type="ARBA" id="ARBA00022679"/>
    </source>
</evidence>
<organism evidence="11 12">
    <name type="scientific">Crossiella cryophila</name>
    <dbReference type="NCBI Taxonomy" id="43355"/>
    <lineage>
        <taxon>Bacteria</taxon>
        <taxon>Bacillati</taxon>
        <taxon>Actinomycetota</taxon>
        <taxon>Actinomycetes</taxon>
        <taxon>Pseudonocardiales</taxon>
        <taxon>Pseudonocardiaceae</taxon>
        <taxon>Crossiella</taxon>
    </lineage>
</organism>
<dbReference type="GO" id="GO:0005524">
    <property type="term" value="F:ATP binding"/>
    <property type="evidence" value="ECO:0007669"/>
    <property type="project" value="UniProtKB-KW"/>
</dbReference>
<dbReference type="Pfam" id="PF07730">
    <property type="entry name" value="HisKA_3"/>
    <property type="match status" value="1"/>
</dbReference>
<keyword evidence="9" id="KW-0472">Membrane</keyword>
<evidence type="ECO:0000256" key="1">
    <source>
        <dbReference type="ARBA" id="ARBA00000085"/>
    </source>
</evidence>
<feature type="transmembrane region" description="Helical" evidence="9">
    <location>
        <begin position="300"/>
        <end position="321"/>
    </location>
</feature>
<dbReference type="AlphaFoldDB" id="A0A7W7C7J6"/>
<feature type="transmembrane region" description="Helical" evidence="9">
    <location>
        <begin position="105"/>
        <end position="123"/>
    </location>
</feature>
<gene>
    <name evidence="11" type="ORF">HNR67_002122</name>
</gene>
<dbReference type="InterPro" id="IPR050482">
    <property type="entry name" value="Sensor_HK_TwoCompSys"/>
</dbReference>
<proteinExistence type="predicted"/>
<feature type="transmembrane region" description="Helical" evidence="9">
    <location>
        <begin position="165"/>
        <end position="187"/>
    </location>
</feature>
<keyword evidence="12" id="KW-1185">Reference proteome</keyword>
<feature type="domain" description="Histidine kinase/HSP90-like ATPase" evidence="10">
    <location>
        <begin position="640"/>
        <end position="748"/>
    </location>
</feature>
<keyword evidence="5" id="KW-0547">Nucleotide-binding</keyword>
<keyword evidence="6 11" id="KW-0418">Kinase</keyword>
<dbReference type="SMART" id="SM00387">
    <property type="entry name" value="HATPase_c"/>
    <property type="match status" value="1"/>
</dbReference>
<dbReference type="CDD" id="cd16917">
    <property type="entry name" value="HATPase_UhpB-NarQ-NarX-like"/>
    <property type="match status" value="1"/>
</dbReference>
<accession>A0A7W7C7J6</accession>
<evidence type="ECO:0000256" key="7">
    <source>
        <dbReference type="ARBA" id="ARBA00022840"/>
    </source>
</evidence>
<dbReference type="Gene3D" id="3.30.565.10">
    <property type="entry name" value="Histidine kinase-like ATPase, C-terminal domain"/>
    <property type="match status" value="1"/>
</dbReference>
<keyword evidence="9" id="KW-1133">Transmembrane helix</keyword>
<comment type="caution">
    <text evidence="11">The sequence shown here is derived from an EMBL/GenBank/DDBJ whole genome shotgun (WGS) entry which is preliminary data.</text>
</comment>
<dbReference type="Gene3D" id="1.20.5.1930">
    <property type="match status" value="1"/>
</dbReference>
<dbReference type="EMBL" id="JACHMH010000001">
    <property type="protein sequence ID" value="MBB4676004.1"/>
    <property type="molecule type" value="Genomic_DNA"/>
</dbReference>
<sequence length="751" mass="81488">MSVFSRDHAASDGTLINKNDFATPSGQVEVIEVRPGSQLQVDDVIVSIAGRDVIEHSRRPGGPEFQVGDTLEYRVVRKGKEAEGPQPYNVTLGHYPVGDQLLHSWPSLLVLFMLFGSAIYLFVRRPRYPAARAAVVASSLAMITLAGSGYFGLEALDLVAGEQFWRWYVGQIFWVLLWGGILHFAFAYPEVTSKIRYSLLVALSYGGGLLLYGLTMLIGLPLSKGPVEGLAVWASPISTVLFVYPVLVLGVLVYKYRTCEDNLTRMRLRWLAASLGTAAVLYAGIWGLPTQLLGANLVAYQYHTLVFLPVPLTVALAVLHYRALDIEIALSRSLTYVILSVLIAVGYLIMVGLLRLMVIPDLGSPAGQAVAAAAAAVIVLPLRDRLAKLVNERLFGYRDDPYRVVTALSARLEQTQTPEAMLPTLVETIGHALKLPYTAIELERDKGLEVVADYGEPVGEPVRLPLVYQGERIGDLVVCARGVGEGFNDSDLRVLTDVARHAGAVAYTARLTTDLARSRSRLVRTREEERRRLLHDLHDGVGPTLAAAALGLQVVRQVMGANQVAAEEMLTRLEDELQGAIGEIRRVAHGLRPPVLDQLGLATAVREHASTLAGRMGGNGDTPLTIAVDVSDELPQLPAAVEVAAYRIVCEALTNVARHSGANSCTVRVWLDRDLHVEVLDDGAGLGETRRNGVGLRSMRERAGELGGDFLVESRDLESRNQDGAKAEAGARSAVRGTRVAARLPVPREEA</sequence>
<evidence type="ECO:0000256" key="8">
    <source>
        <dbReference type="ARBA" id="ARBA00023012"/>
    </source>
</evidence>
<keyword evidence="7" id="KW-0067">ATP-binding</keyword>
<evidence type="ECO:0000256" key="2">
    <source>
        <dbReference type="ARBA" id="ARBA00012438"/>
    </source>
</evidence>
<dbReference type="InterPro" id="IPR003594">
    <property type="entry name" value="HATPase_dom"/>
</dbReference>
<protein>
    <recommendedName>
        <fullName evidence="2">histidine kinase</fullName>
        <ecNumber evidence="2">2.7.13.3</ecNumber>
    </recommendedName>
</protein>
<keyword evidence="9" id="KW-0812">Transmembrane</keyword>
<dbReference type="Proteomes" id="UP000533598">
    <property type="component" value="Unassembled WGS sequence"/>
</dbReference>
<feature type="transmembrane region" description="Helical" evidence="9">
    <location>
        <begin position="268"/>
        <end position="288"/>
    </location>
</feature>
<feature type="transmembrane region" description="Helical" evidence="9">
    <location>
        <begin position="199"/>
        <end position="220"/>
    </location>
</feature>
<name>A0A7W7C7J6_9PSEU</name>